<proteinExistence type="predicted"/>
<accession>A0A836BVP6</accession>
<comment type="caution">
    <text evidence="4">The sequence shown here is derived from an EMBL/GenBank/DDBJ whole genome shotgun (WGS) entry which is preliminary data.</text>
</comment>
<dbReference type="Gene3D" id="1.25.40.20">
    <property type="entry name" value="Ankyrin repeat-containing domain"/>
    <property type="match status" value="2"/>
</dbReference>
<dbReference type="SUPFAM" id="SSF48403">
    <property type="entry name" value="Ankyrin repeat"/>
    <property type="match status" value="1"/>
</dbReference>
<dbReference type="InterPro" id="IPR002110">
    <property type="entry name" value="Ankyrin_rpt"/>
</dbReference>
<keyword evidence="2 3" id="KW-0040">ANK repeat</keyword>
<dbReference type="PROSITE" id="PS50088">
    <property type="entry name" value="ANK_REPEAT"/>
    <property type="match status" value="2"/>
</dbReference>
<dbReference type="EMBL" id="JAEHOE010000075">
    <property type="protein sequence ID" value="KAG2489253.1"/>
    <property type="molecule type" value="Genomic_DNA"/>
</dbReference>
<dbReference type="PANTHER" id="PTHR24198">
    <property type="entry name" value="ANKYRIN REPEAT AND PROTEIN KINASE DOMAIN-CONTAINING PROTEIN"/>
    <property type="match status" value="1"/>
</dbReference>
<protein>
    <recommendedName>
        <fullName evidence="6">Ankyrin repeat protein</fullName>
    </recommendedName>
</protein>
<dbReference type="Pfam" id="PF12796">
    <property type="entry name" value="Ank_2"/>
    <property type="match status" value="1"/>
</dbReference>
<evidence type="ECO:0000313" key="4">
    <source>
        <dbReference type="EMBL" id="KAG2489253.1"/>
    </source>
</evidence>
<evidence type="ECO:0000256" key="3">
    <source>
        <dbReference type="PROSITE-ProRule" id="PRU00023"/>
    </source>
</evidence>
<dbReference type="PANTHER" id="PTHR24198:SF165">
    <property type="entry name" value="ANKYRIN REPEAT-CONTAINING PROTEIN-RELATED"/>
    <property type="match status" value="1"/>
</dbReference>
<dbReference type="Pfam" id="PF00023">
    <property type="entry name" value="Ank"/>
    <property type="match status" value="1"/>
</dbReference>
<reference evidence="4" key="1">
    <citation type="journal article" date="2020" name="bioRxiv">
        <title>Comparative genomics of Chlamydomonas.</title>
        <authorList>
            <person name="Craig R.J."/>
            <person name="Hasan A.R."/>
            <person name="Ness R.W."/>
            <person name="Keightley P.D."/>
        </authorList>
    </citation>
    <scope>NUCLEOTIDE SEQUENCE</scope>
    <source>
        <strain evidence="4">CCAP 11/70</strain>
    </source>
</reference>
<keyword evidence="1" id="KW-0677">Repeat</keyword>
<dbReference type="SMART" id="SM00248">
    <property type="entry name" value="ANK"/>
    <property type="match status" value="4"/>
</dbReference>
<feature type="repeat" description="ANK" evidence="3">
    <location>
        <begin position="92"/>
        <end position="124"/>
    </location>
</feature>
<feature type="repeat" description="ANK" evidence="3">
    <location>
        <begin position="28"/>
        <end position="60"/>
    </location>
</feature>
<dbReference type="Proteomes" id="UP000612055">
    <property type="component" value="Unassembled WGS sequence"/>
</dbReference>
<sequence>MGRTDVVKTLLQAGANTEVVCRDSAHSQGMTALHVATVRGNAGVVRALLEAGACIEAGGRNSFLWACKSHVRKEVLKALLDAEPDTEARDNEGFTALHLATREGDASAVRMLLEAGASKEAQTPDGTTALDMAKAAGRSELVALLQGGEDPGSAAQ</sequence>
<evidence type="ECO:0000313" key="5">
    <source>
        <dbReference type="Proteomes" id="UP000612055"/>
    </source>
</evidence>
<dbReference type="PRINTS" id="PR01415">
    <property type="entry name" value="ANKYRIN"/>
</dbReference>
<name>A0A836BVP6_9CHLO</name>
<organism evidence="4 5">
    <name type="scientific">Edaphochlamys debaryana</name>
    <dbReference type="NCBI Taxonomy" id="47281"/>
    <lineage>
        <taxon>Eukaryota</taxon>
        <taxon>Viridiplantae</taxon>
        <taxon>Chlorophyta</taxon>
        <taxon>core chlorophytes</taxon>
        <taxon>Chlorophyceae</taxon>
        <taxon>CS clade</taxon>
        <taxon>Chlamydomonadales</taxon>
        <taxon>Chlamydomonadales incertae sedis</taxon>
        <taxon>Edaphochlamys</taxon>
    </lineage>
</organism>
<evidence type="ECO:0000256" key="2">
    <source>
        <dbReference type="ARBA" id="ARBA00023043"/>
    </source>
</evidence>
<dbReference type="AlphaFoldDB" id="A0A836BVP6"/>
<evidence type="ECO:0000256" key="1">
    <source>
        <dbReference type="ARBA" id="ARBA00022737"/>
    </source>
</evidence>
<dbReference type="OrthoDB" id="540205at2759"/>
<dbReference type="PROSITE" id="PS50297">
    <property type="entry name" value="ANK_REP_REGION"/>
    <property type="match status" value="2"/>
</dbReference>
<keyword evidence="5" id="KW-1185">Reference proteome</keyword>
<gene>
    <name evidence="4" type="ORF">HYH03_012273</name>
</gene>
<dbReference type="InterPro" id="IPR036770">
    <property type="entry name" value="Ankyrin_rpt-contain_sf"/>
</dbReference>
<evidence type="ECO:0008006" key="6">
    <source>
        <dbReference type="Google" id="ProtNLM"/>
    </source>
</evidence>